<protein>
    <submittedName>
        <fullName evidence="2">Uncharacterized protein</fullName>
    </submittedName>
</protein>
<evidence type="ECO:0000256" key="1">
    <source>
        <dbReference type="SAM" id="MobiDB-lite"/>
    </source>
</evidence>
<accession>A0A7J6PAP4</accession>
<dbReference type="AlphaFoldDB" id="A0A7J6PAP4"/>
<comment type="caution">
    <text evidence="2">The sequence shown here is derived from an EMBL/GenBank/DDBJ whole genome shotgun (WGS) entry which is preliminary data.</text>
</comment>
<sequence>MRPAATFRRLNTGGSFIIIHRGWSHVHDWFLSPFSPEPRRFHHPDHQEELQDEHDEYRGGYDQKPSQYSRIVWEP</sequence>
<feature type="compositionally biased region" description="Basic and acidic residues" evidence="1">
    <location>
        <begin position="44"/>
        <end position="61"/>
    </location>
</feature>
<proteinExistence type="predicted"/>
<name>A0A7J6PAP4_PEROL</name>
<gene>
    <name evidence="2" type="ORF">FOZ60_011469</name>
</gene>
<feature type="region of interest" description="Disordered" evidence="1">
    <location>
        <begin position="40"/>
        <end position="64"/>
    </location>
</feature>
<evidence type="ECO:0000313" key="2">
    <source>
        <dbReference type="EMBL" id="KAF4693243.1"/>
    </source>
</evidence>
<reference evidence="2 3" key="1">
    <citation type="submission" date="2020-04" db="EMBL/GenBank/DDBJ databases">
        <title>Perkinsus olseni comparative genomics.</title>
        <authorList>
            <person name="Bogema D.R."/>
        </authorList>
    </citation>
    <scope>NUCLEOTIDE SEQUENCE [LARGE SCALE GENOMIC DNA]</scope>
    <source>
        <strain evidence="2">00978-12</strain>
    </source>
</reference>
<dbReference type="EMBL" id="JABANP010000048">
    <property type="protein sequence ID" value="KAF4693243.1"/>
    <property type="molecule type" value="Genomic_DNA"/>
</dbReference>
<organism evidence="2 3">
    <name type="scientific">Perkinsus olseni</name>
    <name type="common">Perkinsus atlanticus</name>
    <dbReference type="NCBI Taxonomy" id="32597"/>
    <lineage>
        <taxon>Eukaryota</taxon>
        <taxon>Sar</taxon>
        <taxon>Alveolata</taxon>
        <taxon>Perkinsozoa</taxon>
        <taxon>Perkinsea</taxon>
        <taxon>Perkinsida</taxon>
        <taxon>Perkinsidae</taxon>
        <taxon>Perkinsus</taxon>
    </lineage>
</organism>
<evidence type="ECO:0000313" key="3">
    <source>
        <dbReference type="Proteomes" id="UP000541610"/>
    </source>
</evidence>
<dbReference type="Proteomes" id="UP000541610">
    <property type="component" value="Unassembled WGS sequence"/>
</dbReference>